<reference evidence="2" key="2">
    <citation type="submission" date="2018-08" db="UniProtKB">
        <authorList>
            <consortium name="EnsemblPlants"/>
        </authorList>
    </citation>
    <scope>IDENTIFICATION</scope>
    <source>
        <strain evidence="2">Yugu1</strain>
    </source>
</reference>
<feature type="transmembrane region" description="Helical" evidence="1">
    <location>
        <begin position="20"/>
        <end position="43"/>
    </location>
</feature>
<reference evidence="3" key="1">
    <citation type="journal article" date="2012" name="Nat. Biotechnol.">
        <title>Reference genome sequence of the model plant Setaria.</title>
        <authorList>
            <person name="Bennetzen J.L."/>
            <person name="Schmutz J."/>
            <person name="Wang H."/>
            <person name="Percifield R."/>
            <person name="Hawkins J."/>
            <person name="Pontaroli A.C."/>
            <person name="Estep M."/>
            <person name="Feng L."/>
            <person name="Vaughn J.N."/>
            <person name="Grimwood J."/>
            <person name="Jenkins J."/>
            <person name="Barry K."/>
            <person name="Lindquist E."/>
            <person name="Hellsten U."/>
            <person name="Deshpande S."/>
            <person name="Wang X."/>
            <person name="Wu X."/>
            <person name="Mitros T."/>
            <person name="Triplett J."/>
            <person name="Yang X."/>
            <person name="Ye C.Y."/>
            <person name="Mauro-Herrera M."/>
            <person name="Wang L."/>
            <person name="Li P."/>
            <person name="Sharma M."/>
            <person name="Sharma R."/>
            <person name="Ronald P.C."/>
            <person name="Panaud O."/>
            <person name="Kellogg E.A."/>
            <person name="Brutnell T.P."/>
            <person name="Doust A.N."/>
            <person name="Tuskan G.A."/>
            <person name="Rokhsar D."/>
            <person name="Devos K.M."/>
        </authorList>
    </citation>
    <scope>NUCLEOTIDE SEQUENCE [LARGE SCALE GENOMIC DNA]</scope>
    <source>
        <strain evidence="3">cv. Yugu1</strain>
    </source>
</reference>
<dbReference type="EMBL" id="AGNK02006023">
    <property type="status" value="NOT_ANNOTATED_CDS"/>
    <property type="molecule type" value="Genomic_DNA"/>
</dbReference>
<name>K4APC7_SETIT</name>
<keyword evidence="3" id="KW-1185">Reference proteome</keyword>
<sequence>MLVTRTQIQVMLKNHTNKEILRIVNPLMDGISTCTCACTFGMTTKPAKQHKLPLEASDMQFCRGIWLCPCYLACSLDIDVSFFLFLFPFHSVSYTVLLWFMGFLCSGLFWFV</sequence>
<evidence type="ECO:0000256" key="1">
    <source>
        <dbReference type="SAM" id="Phobius"/>
    </source>
</evidence>
<dbReference type="Gramene" id="KQK91270">
    <property type="protein sequence ID" value="KQK91270"/>
    <property type="gene ID" value="SETIT_040775mg"/>
</dbReference>
<dbReference type="AlphaFoldDB" id="K4APC7"/>
<proteinExistence type="predicted"/>
<accession>K4APC7</accession>
<feature type="transmembrane region" description="Helical" evidence="1">
    <location>
        <begin position="92"/>
        <end position="111"/>
    </location>
</feature>
<protein>
    <submittedName>
        <fullName evidence="2">Uncharacterized protein</fullName>
    </submittedName>
</protein>
<dbReference type="HOGENOM" id="CLU_2150277_0_0_1"/>
<dbReference type="InParanoid" id="K4APC7"/>
<dbReference type="EnsemblPlants" id="KQK91270">
    <property type="protein sequence ID" value="KQK91270"/>
    <property type="gene ID" value="SETIT_040775mg"/>
</dbReference>
<dbReference type="Proteomes" id="UP000004995">
    <property type="component" value="Unassembled WGS sequence"/>
</dbReference>
<organism evidence="2 3">
    <name type="scientific">Setaria italica</name>
    <name type="common">Foxtail millet</name>
    <name type="synonym">Panicum italicum</name>
    <dbReference type="NCBI Taxonomy" id="4555"/>
    <lineage>
        <taxon>Eukaryota</taxon>
        <taxon>Viridiplantae</taxon>
        <taxon>Streptophyta</taxon>
        <taxon>Embryophyta</taxon>
        <taxon>Tracheophyta</taxon>
        <taxon>Spermatophyta</taxon>
        <taxon>Magnoliopsida</taxon>
        <taxon>Liliopsida</taxon>
        <taxon>Poales</taxon>
        <taxon>Poaceae</taxon>
        <taxon>PACMAD clade</taxon>
        <taxon>Panicoideae</taxon>
        <taxon>Panicodae</taxon>
        <taxon>Paniceae</taxon>
        <taxon>Cenchrinae</taxon>
        <taxon>Setaria</taxon>
    </lineage>
</organism>
<evidence type="ECO:0000313" key="3">
    <source>
        <dbReference type="Proteomes" id="UP000004995"/>
    </source>
</evidence>
<keyword evidence="1" id="KW-1133">Transmembrane helix</keyword>
<evidence type="ECO:0000313" key="2">
    <source>
        <dbReference type="EnsemblPlants" id="KQK91270"/>
    </source>
</evidence>
<keyword evidence="1" id="KW-0472">Membrane</keyword>
<keyword evidence="1" id="KW-0812">Transmembrane</keyword>